<dbReference type="RefSeq" id="WP_184500179.1">
    <property type="nucleotide sequence ID" value="NZ_JACIHI010000008.1"/>
</dbReference>
<feature type="transmembrane region" description="Helical" evidence="1">
    <location>
        <begin position="41"/>
        <end position="58"/>
    </location>
</feature>
<comment type="caution">
    <text evidence="2">The sequence shown here is derived from an EMBL/GenBank/DDBJ whole genome shotgun (WGS) entry which is preliminary data.</text>
</comment>
<name>A0A7W6ULL5_9HYPH</name>
<accession>A0A7W6ULL5</accession>
<keyword evidence="1" id="KW-1133">Transmembrane helix</keyword>
<reference evidence="2 3" key="1">
    <citation type="submission" date="2020-08" db="EMBL/GenBank/DDBJ databases">
        <title>Genomic Encyclopedia of Type Strains, Phase IV (KMG-V): Genome sequencing to study the core and pangenomes of soil and plant-associated prokaryotes.</title>
        <authorList>
            <person name="Whitman W."/>
        </authorList>
    </citation>
    <scope>NUCLEOTIDE SEQUENCE [LARGE SCALE GENOMIC DNA]</scope>
    <source>
        <strain evidence="2 3">SEMIA 414</strain>
    </source>
</reference>
<organism evidence="2 3">
    <name type="scientific">Rhizobium esperanzae</name>
    <dbReference type="NCBI Taxonomy" id="1967781"/>
    <lineage>
        <taxon>Bacteria</taxon>
        <taxon>Pseudomonadati</taxon>
        <taxon>Pseudomonadota</taxon>
        <taxon>Alphaproteobacteria</taxon>
        <taxon>Hyphomicrobiales</taxon>
        <taxon>Rhizobiaceae</taxon>
        <taxon>Rhizobium/Agrobacterium group</taxon>
        <taxon>Rhizobium</taxon>
    </lineage>
</organism>
<dbReference type="Proteomes" id="UP000533724">
    <property type="component" value="Unassembled WGS sequence"/>
</dbReference>
<protein>
    <submittedName>
        <fullName evidence="2">Uncharacterized protein</fullName>
    </submittedName>
</protein>
<dbReference type="AlphaFoldDB" id="A0A7W6ULL5"/>
<evidence type="ECO:0000313" key="3">
    <source>
        <dbReference type="Proteomes" id="UP000533724"/>
    </source>
</evidence>
<evidence type="ECO:0000313" key="2">
    <source>
        <dbReference type="EMBL" id="MBB4440478.1"/>
    </source>
</evidence>
<gene>
    <name evidence="2" type="ORF">GGE15_003755</name>
</gene>
<sequence>MKAKIKAKWNTSIVDESRRMNGLDDEEKRNILEELFPRKKLYAFYAALPVLTTVAYLINLPEWLLIIVGGAYSIYGYSITKSRFFKSRHVLSDAFKQHEARSEEGKHHG</sequence>
<keyword evidence="1" id="KW-0812">Transmembrane</keyword>
<keyword evidence="1" id="KW-0472">Membrane</keyword>
<feature type="transmembrane region" description="Helical" evidence="1">
    <location>
        <begin position="64"/>
        <end position="80"/>
    </location>
</feature>
<dbReference type="EMBL" id="JACIHI010000008">
    <property type="protein sequence ID" value="MBB4440478.1"/>
    <property type="molecule type" value="Genomic_DNA"/>
</dbReference>
<proteinExistence type="predicted"/>
<evidence type="ECO:0000256" key="1">
    <source>
        <dbReference type="SAM" id="Phobius"/>
    </source>
</evidence>